<comment type="caution">
    <text evidence="1">The sequence shown here is derived from an EMBL/GenBank/DDBJ whole genome shotgun (WGS) entry which is preliminary data.</text>
</comment>
<proteinExistence type="predicted"/>
<dbReference type="Proteomes" id="UP001603013">
    <property type="component" value="Unassembled WGS sequence"/>
</dbReference>
<sequence length="201" mass="21896">MNQRDLELTLAAARAVGPCPVGEEATWAERVRAQAITLYTLADTVGQDLQRLEEARQFTATLLMVRVEVSSTRGLLVVRSTSGEIERLRTDRGDTDAGRAMIERARALVGHRLRVYRLNEQMAGNAARQVRTVVHLTDHGPDTDPVHENSAKDNVLALAEGDKELARHAWLDAGLPESGSVTVRQLADALDRLPVAGTSDG</sequence>
<keyword evidence="2" id="KW-1185">Reference proteome</keyword>
<protein>
    <submittedName>
        <fullName evidence="1">Uncharacterized protein</fullName>
    </submittedName>
</protein>
<name>A0ABW6YJF6_9ACTN</name>
<accession>A0ABW6YJF6</accession>
<organism evidence="1 2">
    <name type="scientific">Streptomyces lateritius</name>
    <dbReference type="NCBI Taxonomy" id="67313"/>
    <lineage>
        <taxon>Bacteria</taxon>
        <taxon>Bacillati</taxon>
        <taxon>Actinomycetota</taxon>
        <taxon>Actinomycetes</taxon>
        <taxon>Kitasatosporales</taxon>
        <taxon>Streptomycetaceae</taxon>
        <taxon>Streptomyces</taxon>
    </lineage>
</organism>
<dbReference type="EMBL" id="JBIBSM010000018">
    <property type="protein sequence ID" value="MFF8279997.1"/>
    <property type="molecule type" value="Genomic_DNA"/>
</dbReference>
<gene>
    <name evidence="1" type="ORF">ACF05T_28520</name>
</gene>
<evidence type="ECO:0000313" key="2">
    <source>
        <dbReference type="Proteomes" id="UP001603013"/>
    </source>
</evidence>
<evidence type="ECO:0000313" key="1">
    <source>
        <dbReference type="EMBL" id="MFF8279997.1"/>
    </source>
</evidence>
<dbReference type="RefSeq" id="WP_391936906.1">
    <property type="nucleotide sequence ID" value="NZ_JBIBSM010000018.1"/>
</dbReference>
<reference evidence="1 2" key="1">
    <citation type="submission" date="2024-10" db="EMBL/GenBank/DDBJ databases">
        <title>The Natural Products Discovery Center: Release of the First 8490 Sequenced Strains for Exploring Actinobacteria Biosynthetic Diversity.</title>
        <authorList>
            <person name="Kalkreuter E."/>
            <person name="Kautsar S.A."/>
            <person name="Yang D."/>
            <person name="Bader C.D."/>
            <person name="Teijaro C.N."/>
            <person name="Fluegel L."/>
            <person name="Davis C.M."/>
            <person name="Simpson J.R."/>
            <person name="Lauterbach L."/>
            <person name="Steele A.D."/>
            <person name="Gui C."/>
            <person name="Meng S."/>
            <person name="Li G."/>
            <person name="Viehrig K."/>
            <person name="Ye F."/>
            <person name="Su P."/>
            <person name="Kiefer A.F."/>
            <person name="Nichols A."/>
            <person name="Cepeda A.J."/>
            <person name="Yan W."/>
            <person name="Fan B."/>
            <person name="Jiang Y."/>
            <person name="Adhikari A."/>
            <person name="Zheng C.-J."/>
            <person name="Schuster L."/>
            <person name="Cowan T.M."/>
            <person name="Smanski M.J."/>
            <person name="Chevrette M.G."/>
            <person name="De Carvalho L.P.S."/>
            <person name="Shen B."/>
        </authorList>
    </citation>
    <scope>NUCLEOTIDE SEQUENCE [LARGE SCALE GENOMIC DNA]</scope>
    <source>
        <strain evidence="1 2">NPDC015755</strain>
    </source>
</reference>